<evidence type="ECO:0000313" key="2">
    <source>
        <dbReference type="Proteomes" id="UP000051672"/>
    </source>
</evidence>
<keyword evidence="2" id="KW-1185">Reference proteome</keyword>
<evidence type="ECO:0000313" key="1">
    <source>
        <dbReference type="EMBL" id="KRM72731.1"/>
    </source>
</evidence>
<dbReference type="EMBL" id="AYZQ01000001">
    <property type="protein sequence ID" value="KRM72731.1"/>
    <property type="molecule type" value="Genomic_DNA"/>
</dbReference>
<accession>A0A0R2B8C8</accession>
<gene>
    <name evidence="1" type="ORF">FC34_GL000441</name>
</gene>
<sequence>MTMWHLMFQRPNFSQSQIQNLVAEYANNQDFGGFAVKQLTLTHQTNQLFYLDFEFELSHAIDRGTFEQMQKFILLQALGLQTAPMPVYYSVMAQSVKDLAIETHLYSSGEADIMYWRAPK</sequence>
<dbReference type="Proteomes" id="UP000051672">
    <property type="component" value="Unassembled WGS sequence"/>
</dbReference>
<name>A0A0R2B8C8_9LACO</name>
<dbReference type="PATRIC" id="fig|1423727.3.peg.443"/>
<comment type="caution">
    <text evidence="1">The sequence shown here is derived from an EMBL/GenBank/DDBJ whole genome shotgun (WGS) entry which is preliminary data.</text>
</comment>
<dbReference type="OrthoDB" id="2290645at2"/>
<organism evidence="1 2">
    <name type="scientific">Lacticaseibacillus brantae DSM 23927</name>
    <dbReference type="NCBI Taxonomy" id="1423727"/>
    <lineage>
        <taxon>Bacteria</taxon>
        <taxon>Bacillati</taxon>
        <taxon>Bacillota</taxon>
        <taxon>Bacilli</taxon>
        <taxon>Lactobacillales</taxon>
        <taxon>Lactobacillaceae</taxon>
        <taxon>Lacticaseibacillus</taxon>
    </lineage>
</organism>
<protein>
    <submittedName>
        <fullName evidence="1">Uncharacterized protein</fullName>
    </submittedName>
</protein>
<dbReference type="AlphaFoldDB" id="A0A0R2B8C8"/>
<dbReference type="STRING" id="1423727.FC34_GL000441"/>
<reference evidence="1 2" key="1">
    <citation type="journal article" date="2015" name="Genome Announc.">
        <title>Expanding the biotechnology potential of lactobacilli through comparative genomics of 213 strains and associated genera.</title>
        <authorList>
            <person name="Sun Z."/>
            <person name="Harris H.M."/>
            <person name="McCann A."/>
            <person name="Guo C."/>
            <person name="Argimon S."/>
            <person name="Zhang W."/>
            <person name="Yang X."/>
            <person name="Jeffery I.B."/>
            <person name="Cooney J.C."/>
            <person name="Kagawa T.F."/>
            <person name="Liu W."/>
            <person name="Song Y."/>
            <person name="Salvetti E."/>
            <person name="Wrobel A."/>
            <person name="Rasinkangas P."/>
            <person name="Parkhill J."/>
            <person name="Rea M.C."/>
            <person name="O'Sullivan O."/>
            <person name="Ritari J."/>
            <person name="Douillard F.P."/>
            <person name="Paul Ross R."/>
            <person name="Yang R."/>
            <person name="Briner A.E."/>
            <person name="Felis G.E."/>
            <person name="de Vos W.M."/>
            <person name="Barrangou R."/>
            <person name="Klaenhammer T.R."/>
            <person name="Caufield P.W."/>
            <person name="Cui Y."/>
            <person name="Zhang H."/>
            <person name="O'Toole P.W."/>
        </authorList>
    </citation>
    <scope>NUCLEOTIDE SEQUENCE [LARGE SCALE GENOMIC DNA]</scope>
    <source>
        <strain evidence="1 2">DSM 23927</strain>
    </source>
</reference>
<dbReference type="RefSeq" id="WP_157052203.1">
    <property type="nucleotide sequence ID" value="NZ_AYZQ01000001.1"/>
</dbReference>
<proteinExistence type="predicted"/>